<evidence type="ECO:0000256" key="2">
    <source>
        <dbReference type="ARBA" id="ARBA00008114"/>
    </source>
</evidence>
<dbReference type="OrthoDB" id="9806522at2"/>
<dbReference type="STRING" id="39492.ERS852540_01736"/>
<dbReference type="GO" id="GO:0008324">
    <property type="term" value="F:monoatomic cation transmembrane transporter activity"/>
    <property type="evidence" value="ECO:0007669"/>
    <property type="project" value="InterPro"/>
</dbReference>
<evidence type="ECO:0000259" key="8">
    <source>
        <dbReference type="Pfam" id="PF01545"/>
    </source>
</evidence>
<protein>
    <submittedName>
        <fullName evidence="10">Ferrous-iron efflux pump FieF</fullName>
    </submittedName>
</protein>
<dbReference type="Gene3D" id="1.20.1510.10">
    <property type="entry name" value="Cation efflux protein transmembrane domain"/>
    <property type="match status" value="1"/>
</dbReference>
<evidence type="ECO:0000313" key="11">
    <source>
        <dbReference type="Proteomes" id="UP000095662"/>
    </source>
</evidence>
<dbReference type="InterPro" id="IPR027470">
    <property type="entry name" value="Cation_efflux_CTD"/>
</dbReference>
<evidence type="ECO:0000256" key="6">
    <source>
        <dbReference type="ARBA" id="ARBA00023136"/>
    </source>
</evidence>
<dbReference type="SUPFAM" id="SSF161111">
    <property type="entry name" value="Cation efflux protein transmembrane domain-like"/>
    <property type="match status" value="1"/>
</dbReference>
<dbReference type="InterPro" id="IPR027469">
    <property type="entry name" value="Cation_efflux_TMD_sf"/>
</dbReference>
<organism evidence="10 11">
    <name type="scientific">[Eubacterium] siraeum</name>
    <dbReference type="NCBI Taxonomy" id="39492"/>
    <lineage>
        <taxon>Bacteria</taxon>
        <taxon>Bacillati</taxon>
        <taxon>Bacillota</taxon>
        <taxon>Clostridia</taxon>
        <taxon>Eubacteriales</taxon>
        <taxon>Oscillospiraceae</taxon>
        <taxon>Oscillospiraceae incertae sedis</taxon>
    </lineage>
</organism>
<dbReference type="InterPro" id="IPR002524">
    <property type="entry name" value="Cation_efflux"/>
</dbReference>
<dbReference type="PANTHER" id="PTHR43840">
    <property type="entry name" value="MITOCHONDRIAL METAL TRANSPORTER 1-RELATED"/>
    <property type="match status" value="1"/>
</dbReference>
<feature type="transmembrane region" description="Helical" evidence="7">
    <location>
        <begin position="25"/>
        <end position="47"/>
    </location>
</feature>
<keyword evidence="3" id="KW-0813">Transport</keyword>
<dbReference type="AlphaFoldDB" id="A0A174ZMI6"/>
<evidence type="ECO:0000256" key="4">
    <source>
        <dbReference type="ARBA" id="ARBA00022692"/>
    </source>
</evidence>
<evidence type="ECO:0000313" key="10">
    <source>
        <dbReference type="EMBL" id="CUQ88535.1"/>
    </source>
</evidence>
<evidence type="ECO:0000256" key="5">
    <source>
        <dbReference type="ARBA" id="ARBA00022989"/>
    </source>
</evidence>
<reference evidence="10 11" key="1">
    <citation type="submission" date="2015-09" db="EMBL/GenBank/DDBJ databases">
        <authorList>
            <consortium name="Pathogen Informatics"/>
        </authorList>
    </citation>
    <scope>NUCLEOTIDE SEQUENCE [LARGE SCALE GENOMIC DNA]</scope>
    <source>
        <strain evidence="10 11">2789STDY5834928</strain>
    </source>
</reference>
<sequence>MTNLLIKLFVKDSKNTSDPAVRKRYGYLGAFTGIVLNILLFLGKLIAGILSGGISVIADAFNNLSDAGSSIMTFVGFKMAGMPADSEHPYGHGRMEYVSGIIISFIIMMMGFELGKSSVEKIFSPEKSEFSILAVSVLGASLLVKLWMALFNTKLGRKIDSATMKAAAADSLSDCISTSVVIICMFIQLFSGFELDSYAGIVVALFILYTGFNTFKESLTPLLGTKPKKELVEEIENTVMNYDGIVGVHDLMVHDYGVGRMVISLHAEISSKTDIMLAHELIDLIEDDLREKYRCSVTIHMDPVVVDDEKADEVKKVVLDIIKNIDNSLTIHDFRITDGVSRINVIFDLVTPFGFRYKDGELALMIKNAIAEKDGRLNAVITVERSMC</sequence>
<feature type="domain" description="Cation efflux protein transmembrane" evidence="8">
    <location>
        <begin position="31"/>
        <end position="223"/>
    </location>
</feature>
<feature type="transmembrane region" description="Helical" evidence="7">
    <location>
        <begin position="197"/>
        <end position="215"/>
    </location>
</feature>
<dbReference type="Gene3D" id="3.30.70.1350">
    <property type="entry name" value="Cation efflux protein, cytoplasmic domain"/>
    <property type="match status" value="1"/>
</dbReference>
<proteinExistence type="inferred from homology"/>
<dbReference type="InterPro" id="IPR050291">
    <property type="entry name" value="CDF_Transporter"/>
</dbReference>
<dbReference type="InterPro" id="IPR058533">
    <property type="entry name" value="Cation_efflux_TM"/>
</dbReference>
<feature type="transmembrane region" description="Helical" evidence="7">
    <location>
        <begin position="95"/>
        <end position="112"/>
    </location>
</feature>
<dbReference type="FunFam" id="1.20.1510.10:FF:000006">
    <property type="entry name" value="Divalent cation efflux transporter"/>
    <property type="match status" value="1"/>
</dbReference>
<dbReference type="NCBIfam" id="TIGR01297">
    <property type="entry name" value="CDF"/>
    <property type="match status" value="1"/>
</dbReference>
<name>A0A174ZMI6_9FIRM</name>
<keyword evidence="5 7" id="KW-1133">Transmembrane helix</keyword>
<evidence type="ECO:0000256" key="1">
    <source>
        <dbReference type="ARBA" id="ARBA00004141"/>
    </source>
</evidence>
<evidence type="ECO:0000259" key="9">
    <source>
        <dbReference type="Pfam" id="PF16916"/>
    </source>
</evidence>
<keyword evidence="6 7" id="KW-0472">Membrane</keyword>
<dbReference type="Pfam" id="PF16916">
    <property type="entry name" value="ZT_dimer"/>
    <property type="match status" value="1"/>
</dbReference>
<gene>
    <name evidence="10" type="primary">fieF</name>
    <name evidence="10" type="ORF">ERS852540_01736</name>
</gene>
<keyword evidence="4 7" id="KW-0812">Transmembrane</keyword>
<accession>A0A174ZMI6</accession>
<feature type="transmembrane region" description="Helical" evidence="7">
    <location>
        <begin position="132"/>
        <end position="151"/>
    </location>
</feature>
<dbReference type="SUPFAM" id="SSF160240">
    <property type="entry name" value="Cation efflux protein cytoplasmic domain-like"/>
    <property type="match status" value="1"/>
</dbReference>
<feature type="domain" description="Cation efflux protein cytoplasmic" evidence="9">
    <location>
        <begin position="227"/>
        <end position="303"/>
    </location>
</feature>
<dbReference type="PANTHER" id="PTHR43840:SF15">
    <property type="entry name" value="MITOCHONDRIAL METAL TRANSPORTER 1-RELATED"/>
    <property type="match status" value="1"/>
</dbReference>
<dbReference type="GO" id="GO:0016020">
    <property type="term" value="C:membrane"/>
    <property type="evidence" value="ECO:0007669"/>
    <property type="project" value="UniProtKB-SubCell"/>
</dbReference>
<dbReference type="Pfam" id="PF01545">
    <property type="entry name" value="Cation_efflux"/>
    <property type="match status" value="1"/>
</dbReference>
<dbReference type="InterPro" id="IPR036837">
    <property type="entry name" value="Cation_efflux_CTD_sf"/>
</dbReference>
<evidence type="ECO:0000256" key="3">
    <source>
        <dbReference type="ARBA" id="ARBA00022448"/>
    </source>
</evidence>
<dbReference type="EMBL" id="CZBY01000014">
    <property type="protein sequence ID" value="CUQ88535.1"/>
    <property type="molecule type" value="Genomic_DNA"/>
</dbReference>
<comment type="subcellular location">
    <subcellularLocation>
        <location evidence="1">Membrane</location>
        <topology evidence="1">Multi-pass membrane protein</topology>
    </subcellularLocation>
</comment>
<dbReference type="Proteomes" id="UP000095662">
    <property type="component" value="Unassembled WGS sequence"/>
</dbReference>
<feature type="transmembrane region" description="Helical" evidence="7">
    <location>
        <begin position="172"/>
        <end position="191"/>
    </location>
</feature>
<evidence type="ECO:0000256" key="7">
    <source>
        <dbReference type="SAM" id="Phobius"/>
    </source>
</evidence>
<comment type="similarity">
    <text evidence="2">Belongs to the cation diffusion facilitator (CDF) transporter (TC 2.A.4) family.</text>
</comment>